<dbReference type="InterPro" id="IPR001138">
    <property type="entry name" value="Zn2Cys6_DnaBD"/>
</dbReference>
<evidence type="ECO:0000313" key="9">
    <source>
        <dbReference type="Proteomes" id="UP001201262"/>
    </source>
</evidence>
<organism evidence="8 9">
    <name type="scientific">Talaromyces proteolyticus</name>
    <dbReference type="NCBI Taxonomy" id="1131652"/>
    <lineage>
        <taxon>Eukaryota</taxon>
        <taxon>Fungi</taxon>
        <taxon>Dikarya</taxon>
        <taxon>Ascomycota</taxon>
        <taxon>Pezizomycotina</taxon>
        <taxon>Eurotiomycetes</taxon>
        <taxon>Eurotiomycetidae</taxon>
        <taxon>Eurotiales</taxon>
        <taxon>Trichocomaceae</taxon>
        <taxon>Talaromyces</taxon>
        <taxon>Talaromyces sect. Bacilispori</taxon>
    </lineage>
</organism>
<dbReference type="InterPro" id="IPR050613">
    <property type="entry name" value="Sec_Metabolite_Reg"/>
</dbReference>
<dbReference type="AlphaFoldDB" id="A0AAD4KW18"/>
<proteinExistence type="predicted"/>
<evidence type="ECO:0000256" key="4">
    <source>
        <dbReference type="ARBA" id="ARBA00023125"/>
    </source>
</evidence>
<dbReference type="GeneID" id="70248398"/>
<accession>A0AAD4KW18</accession>
<dbReference type="CDD" id="cd00067">
    <property type="entry name" value="GAL4"/>
    <property type="match status" value="1"/>
</dbReference>
<evidence type="ECO:0000313" key="8">
    <source>
        <dbReference type="EMBL" id="KAH8701041.1"/>
    </source>
</evidence>
<sequence length="702" mass="80833">MPVTLPDKDLKDYSCLTCRQRKVRCDRRAPCSNCIKAEKECSFIPPTRGKRKRTKPRKEGLHAKLKRYEDFLRSHGVKLETPEDASSDTDFEMESQHQAGMLVEVAIPQINNFPENEATKPKLITKEGVSRYFDSAPWSNLGDEHPEVGEMDGSGDGLNVFESAMFLEPEQESRFENLARLHPHHDILHKLREIFTDRVDPLIKILHFPTFWAALSNGLQHSRLSKSLEAGVFAFYLVTIGAMQEDECRDMFGAEKATIFSRYRHATRQALINARFLSTSSSMTLQAYAIFMMTVRKSYQSDTLFVLSGIALRLARKMGLHRDGTCLGLSPFEAEMRRRLWWHIAYVDFRTADVLGTRPSQDISFGDTKMPLNVDDEELHPEMEELPQACKGITSISLSIIKYEVMETLRKFSNDYPSDVRWEALLSSDVTLAKKDEVISEIEDRLERNYLRYCDPSNSLHTFISILIRSSICKMKLFAHTQRGFGNSNSSVKPSQSDLDIVFTNATKLLEYLTFMQGHRGLEKYKWQIGTSFLWNTLLYVLIEARHRKTGPEVDRSWQLIGSVFAHYPQIFEKSSDAVHIALGKWTLEVWDHYITACRDEGRAEPPVPEYIDAIRRCRRPEIVPESRAEVVDTAALDDSEDIRNQPQSQFQYFDVTLPDFEHVDNAHDFPDLLSFEMDPNEWEQWEQLVLKQSGLPQLDSM</sequence>
<dbReference type="Proteomes" id="UP001201262">
    <property type="component" value="Unassembled WGS sequence"/>
</dbReference>
<dbReference type="Gene3D" id="4.10.240.10">
    <property type="entry name" value="Zn(2)-C6 fungal-type DNA-binding domain"/>
    <property type="match status" value="1"/>
</dbReference>
<dbReference type="GO" id="GO:0003677">
    <property type="term" value="F:DNA binding"/>
    <property type="evidence" value="ECO:0007669"/>
    <property type="project" value="UniProtKB-KW"/>
</dbReference>
<dbReference type="SUPFAM" id="SSF57701">
    <property type="entry name" value="Zn2/Cys6 DNA-binding domain"/>
    <property type="match status" value="1"/>
</dbReference>
<dbReference type="PROSITE" id="PS00463">
    <property type="entry name" value="ZN2_CY6_FUNGAL_1"/>
    <property type="match status" value="1"/>
</dbReference>
<dbReference type="InterPro" id="IPR007219">
    <property type="entry name" value="XnlR_reg_dom"/>
</dbReference>
<keyword evidence="9" id="KW-1185">Reference proteome</keyword>
<dbReference type="RefSeq" id="XP_046074747.1">
    <property type="nucleotide sequence ID" value="XM_046218111.1"/>
</dbReference>
<comment type="subcellular location">
    <subcellularLocation>
        <location evidence="1">Nucleus</location>
    </subcellularLocation>
</comment>
<name>A0AAD4KW18_9EURO</name>
<evidence type="ECO:0000256" key="2">
    <source>
        <dbReference type="ARBA" id="ARBA00022723"/>
    </source>
</evidence>
<feature type="domain" description="Zn(2)-C6 fungal-type" evidence="7">
    <location>
        <begin position="14"/>
        <end position="43"/>
    </location>
</feature>
<dbReference type="PROSITE" id="PS50048">
    <property type="entry name" value="ZN2_CY6_FUNGAL_2"/>
    <property type="match status" value="1"/>
</dbReference>
<protein>
    <submittedName>
        <fullName evidence="8">C6 transcription factor</fullName>
    </submittedName>
</protein>
<keyword evidence="6" id="KW-0539">Nucleus</keyword>
<dbReference type="Pfam" id="PF00172">
    <property type="entry name" value="Zn_clus"/>
    <property type="match status" value="1"/>
</dbReference>
<dbReference type="PANTHER" id="PTHR31001:SF85">
    <property type="entry name" value="ZN(II)2CYS6 TRANSCRIPTION FACTOR (EUROFUNG)"/>
    <property type="match status" value="1"/>
</dbReference>
<evidence type="ECO:0000256" key="3">
    <source>
        <dbReference type="ARBA" id="ARBA00023015"/>
    </source>
</evidence>
<keyword evidence="4" id="KW-0238">DNA-binding</keyword>
<evidence type="ECO:0000256" key="5">
    <source>
        <dbReference type="ARBA" id="ARBA00023163"/>
    </source>
</evidence>
<dbReference type="GO" id="GO:0008270">
    <property type="term" value="F:zinc ion binding"/>
    <property type="evidence" value="ECO:0007669"/>
    <property type="project" value="InterPro"/>
</dbReference>
<evidence type="ECO:0000256" key="1">
    <source>
        <dbReference type="ARBA" id="ARBA00004123"/>
    </source>
</evidence>
<keyword evidence="2" id="KW-0479">Metal-binding</keyword>
<dbReference type="Pfam" id="PF04082">
    <property type="entry name" value="Fungal_trans"/>
    <property type="match status" value="1"/>
</dbReference>
<dbReference type="SMART" id="SM00906">
    <property type="entry name" value="Fungal_trans"/>
    <property type="match status" value="1"/>
</dbReference>
<keyword evidence="5" id="KW-0804">Transcription</keyword>
<gene>
    <name evidence="8" type="ORF">BGW36DRAFT_395976</name>
</gene>
<dbReference type="PANTHER" id="PTHR31001">
    <property type="entry name" value="UNCHARACTERIZED TRANSCRIPTIONAL REGULATORY PROTEIN"/>
    <property type="match status" value="1"/>
</dbReference>
<comment type="caution">
    <text evidence="8">The sequence shown here is derived from an EMBL/GenBank/DDBJ whole genome shotgun (WGS) entry which is preliminary data.</text>
</comment>
<dbReference type="GO" id="GO:0006351">
    <property type="term" value="P:DNA-templated transcription"/>
    <property type="evidence" value="ECO:0007669"/>
    <property type="project" value="InterPro"/>
</dbReference>
<dbReference type="EMBL" id="JAJTJA010000004">
    <property type="protein sequence ID" value="KAH8701041.1"/>
    <property type="molecule type" value="Genomic_DNA"/>
</dbReference>
<evidence type="ECO:0000256" key="6">
    <source>
        <dbReference type="ARBA" id="ARBA00023242"/>
    </source>
</evidence>
<reference evidence="8" key="1">
    <citation type="submission" date="2021-12" db="EMBL/GenBank/DDBJ databases">
        <title>Convergent genome expansion in fungi linked to evolution of root-endophyte symbiosis.</title>
        <authorList>
            <consortium name="DOE Joint Genome Institute"/>
            <person name="Ke Y.-H."/>
            <person name="Bonito G."/>
            <person name="Liao H.-L."/>
            <person name="Looney B."/>
            <person name="Rojas-Flechas A."/>
            <person name="Nash J."/>
            <person name="Hameed K."/>
            <person name="Schadt C."/>
            <person name="Martin F."/>
            <person name="Crous P.W."/>
            <person name="Miettinen O."/>
            <person name="Magnuson J.K."/>
            <person name="Labbe J."/>
            <person name="Jacobson D."/>
            <person name="Doktycz M.J."/>
            <person name="Veneault-Fourrey C."/>
            <person name="Kuo A."/>
            <person name="Mondo S."/>
            <person name="Calhoun S."/>
            <person name="Riley R."/>
            <person name="Ohm R."/>
            <person name="LaButti K."/>
            <person name="Andreopoulos B."/>
            <person name="Pangilinan J."/>
            <person name="Nolan M."/>
            <person name="Tritt A."/>
            <person name="Clum A."/>
            <person name="Lipzen A."/>
            <person name="Daum C."/>
            <person name="Barry K."/>
            <person name="Grigoriev I.V."/>
            <person name="Vilgalys R."/>
        </authorList>
    </citation>
    <scope>NUCLEOTIDE SEQUENCE</scope>
    <source>
        <strain evidence="8">PMI_201</strain>
    </source>
</reference>
<evidence type="ECO:0000259" key="7">
    <source>
        <dbReference type="PROSITE" id="PS50048"/>
    </source>
</evidence>
<dbReference type="InterPro" id="IPR036864">
    <property type="entry name" value="Zn2-C6_fun-type_DNA-bd_sf"/>
</dbReference>
<keyword evidence="3" id="KW-0805">Transcription regulation</keyword>
<dbReference type="GO" id="GO:0005634">
    <property type="term" value="C:nucleus"/>
    <property type="evidence" value="ECO:0007669"/>
    <property type="project" value="UniProtKB-SubCell"/>
</dbReference>
<dbReference type="GO" id="GO:0000981">
    <property type="term" value="F:DNA-binding transcription factor activity, RNA polymerase II-specific"/>
    <property type="evidence" value="ECO:0007669"/>
    <property type="project" value="InterPro"/>
</dbReference>
<dbReference type="SMART" id="SM00066">
    <property type="entry name" value="GAL4"/>
    <property type="match status" value="1"/>
</dbReference>
<dbReference type="CDD" id="cd12148">
    <property type="entry name" value="fungal_TF_MHR"/>
    <property type="match status" value="1"/>
</dbReference>